<feature type="compositionally biased region" description="Polar residues" evidence="1">
    <location>
        <begin position="574"/>
        <end position="585"/>
    </location>
</feature>
<feature type="compositionally biased region" description="Low complexity" evidence="1">
    <location>
        <begin position="586"/>
        <end position="599"/>
    </location>
</feature>
<evidence type="ECO:0000256" key="1">
    <source>
        <dbReference type="SAM" id="MobiDB-lite"/>
    </source>
</evidence>
<sequence>MTFKTQNAITNLQAKLQSSRTNNFSSIPSALTSSLISEKTAISRLPISQLSRSNSLNYRLRRKDHSNDSSPLRSPGHYVITGSTKVPESTKILLNSASRSLDTDKRHDLNMNSPSSDRGLLSNSSDDKTLSNRPPYDVEAILSPHRKTHSRNRTFESQTHDVSNANPAVCLKTVLKNNALDSKYPRIEPTRCQGDKKCHQRVLSDGLKYKPNNIELPSRRSSGHSEEYKDYSDESDNGSYDKSQECRYKRQVINRGRIDSPDLKSVAPANSPRRCPNTPEMHRKFGPGLVRNSVRVTNKERLSPRVSEQPIVREERVKPTNHQSRRSAEPRQTTMARLTKSRSSTREVQPKHLDKGQKKPSQHRSSSALATKEIEFSNWKKRASYDPMKAAQEDKRRKQLAKRQDFNKDDLSSPSHSSPVHRSQSFHTNNIADLETLDYSSEETEDDQMLVTLPVDPMVTSTHSDILDLRPKDYSNLRRQAMTNDVVLSRDYVTSFQINQSSHDKKRREAREADKRKTFIIDDITPTKENIDFLTKTREDSATDKRKTFILDSDTNSTTNGTAVTTQCHRQRPRSANGSRQSSPGTWTSPSTRTNSPRRTSSEGIPWKRRASYDPRKAAALGKSNKTPSKTASSVLRSQSFHGPVTAYTGLRPPPPDQICETYDASSDNDF</sequence>
<dbReference type="EMBL" id="JACEFF010000588">
    <property type="protein sequence ID" value="KAH9634851.1"/>
    <property type="molecule type" value="Genomic_DNA"/>
</dbReference>
<evidence type="ECO:0000313" key="2">
    <source>
        <dbReference type="EMBL" id="KAH9634851.1"/>
    </source>
</evidence>
<dbReference type="Proteomes" id="UP000814243">
    <property type="component" value="Unassembled WGS sequence"/>
</dbReference>
<feature type="region of interest" description="Disordered" evidence="1">
    <location>
        <begin position="62"/>
        <end position="84"/>
    </location>
</feature>
<feature type="region of interest" description="Disordered" evidence="1">
    <location>
        <begin position="97"/>
        <end position="135"/>
    </location>
</feature>
<feature type="region of interest" description="Disordered" evidence="1">
    <location>
        <begin position="552"/>
        <end position="671"/>
    </location>
</feature>
<feature type="compositionally biased region" description="Polar residues" evidence="1">
    <location>
        <begin position="624"/>
        <end position="641"/>
    </location>
</feature>
<name>A0A922ME16_SPOEX</name>
<feature type="compositionally biased region" description="Basic and acidic residues" evidence="1">
    <location>
        <begin position="344"/>
        <end position="357"/>
    </location>
</feature>
<feature type="compositionally biased region" description="Polar residues" evidence="1">
    <location>
        <begin position="110"/>
        <end position="124"/>
    </location>
</feature>
<organism evidence="2 3">
    <name type="scientific">Spodoptera exigua</name>
    <name type="common">Beet armyworm</name>
    <name type="synonym">Noctua fulgens</name>
    <dbReference type="NCBI Taxonomy" id="7107"/>
    <lineage>
        <taxon>Eukaryota</taxon>
        <taxon>Metazoa</taxon>
        <taxon>Ecdysozoa</taxon>
        <taxon>Arthropoda</taxon>
        <taxon>Hexapoda</taxon>
        <taxon>Insecta</taxon>
        <taxon>Pterygota</taxon>
        <taxon>Neoptera</taxon>
        <taxon>Endopterygota</taxon>
        <taxon>Lepidoptera</taxon>
        <taxon>Glossata</taxon>
        <taxon>Ditrysia</taxon>
        <taxon>Noctuoidea</taxon>
        <taxon>Noctuidae</taxon>
        <taxon>Amphipyrinae</taxon>
        <taxon>Spodoptera</taxon>
    </lineage>
</organism>
<accession>A0A922ME16</accession>
<gene>
    <name evidence="2" type="ORF">HF086_016130</name>
</gene>
<feature type="compositionally biased region" description="Basic and acidic residues" evidence="1">
    <location>
        <begin position="223"/>
        <end position="232"/>
    </location>
</feature>
<feature type="compositionally biased region" description="Low complexity" evidence="1">
    <location>
        <begin position="555"/>
        <end position="566"/>
    </location>
</feature>
<protein>
    <submittedName>
        <fullName evidence="2">Uncharacterized protein</fullName>
    </submittedName>
</protein>
<dbReference type="AlphaFoldDB" id="A0A922ME16"/>
<feature type="compositionally biased region" description="Basic and acidic residues" evidence="1">
    <location>
        <begin position="391"/>
        <end position="411"/>
    </location>
</feature>
<feature type="compositionally biased region" description="Low complexity" evidence="1">
    <location>
        <begin position="412"/>
        <end position="425"/>
    </location>
</feature>
<proteinExistence type="predicted"/>
<evidence type="ECO:0000313" key="3">
    <source>
        <dbReference type="Proteomes" id="UP000814243"/>
    </source>
</evidence>
<reference evidence="2" key="1">
    <citation type="journal article" date="2021" name="G3 (Bethesda)">
        <title>Genome and transcriptome analysis of the beet armyworm Spodoptera exigua reveals targets for pest control. .</title>
        <authorList>
            <person name="Simon S."/>
            <person name="Breeschoten T."/>
            <person name="Jansen H.J."/>
            <person name="Dirks R.P."/>
            <person name="Schranz M.E."/>
            <person name="Ros V.I.D."/>
        </authorList>
    </citation>
    <scope>NUCLEOTIDE SEQUENCE</scope>
    <source>
        <strain evidence="2">TB_SE_WUR_2020</strain>
    </source>
</reference>
<comment type="caution">
    <text evidence="2">The sequence shown here is derived from an EMBL/GenBank/DDBJ whole genome shotgun (WGS) entry which is preliminary data.</text>
</comment>
<feature type="region of interest" description="Disordered" evidence="1">
    <location>
        <begin position="385"/>
        <end position="429"/>
    </location>
</feature>
<feature type="region of interest" description="Disordered" evidence="1">
    <location>
        <begin position="203"/>
        <end position="373"/>
    </location>
</feature>